<dbReference type="EMBL" id="AP031573">
    <property type="protein sequence ID" value="BFM41690.1"/>
    <property type="molecule type" value="Genomic_DNA"/>
</dbReference>
<dbReference type="AlphaFoldDB" id="A0AAT9GWU7"/>
<name>A0AAT9GWU7_9FLAO</name>
<organism evidence="1">
    <name type="scientific">Flavobacterium sp. CFS9</name>
    <dbReference type="NCBI Taxonomy" id="3143118"/>
    <lineage>
        <taxon>Bacteria</taxon>
        <taxon>Pseudomonadati</taxon>
        <taxon>Bacteroidota</taxon>
        <taxon>Flavobacteriia</taxon>
        <taxon>Flavobacteriales</taxon>
        <taxon>Flavobacteriaceae</taxon>
        <taxon>Flavobacterium</taxon>
    </lineage>
</organism>
<protein>
    <submittedName>
        <fullName evidence="1">Uncharacterized protein</fullName>
    </submittedName>
</protein>
<proteinExistence type="predicted"/>
<reference evidence="1" key="1">
    <citation type="submission" date="2024-05" db="EMBL/GenBank/DDBJ databases">
        <title>Whole-Genome Sequence of CFS9, a Potential Fish Probiotic Isolated from the Body Surface of Silurus asotus.</title>
        <authorList>
            <person name="Kojima M."/>
            <person name="Tobioka K."/>
            <person name="Yokota K."/>
            <person name="Nakatani H."/>
            <person name="Hori K."/>
            <person name="Tamaru Y."/>
            <person name="Okazaki F."/>
        </authorList>
    </citation>
    <scope>NUCLEOTIDE SEQUENCE</scope>
    <source>
        <strain evidence="1">CFS9</strain>
    </source>
</reference>
<evidence type="ECO:0000313" key="1">
    <source>
        <dbReference type="EMBL" id="BFM41690.1"/>
    </source>
</evidence>
<sequence>METLQINKKDAIKAHDEATTKGKSLLENLLGKAVFLKSIKERIKSFDDVLSELNIVKSDFDLSCHGLESDEVAYRKAKLVAKLFNEGWIPDWTNEDEYKYFAYFKMGSPSGVGFSYYDCDRWSARSLVGSRLAFKSSDLAEYAGKLFEQEIYKPLMITESA</sequence>
<accession>A0AAT9GWU7</accession>
<gene>
    <name evidence="1" type="ORF">CFS9_03310</name>
</gene>
<dbReference type="RefSeq" id="WP_369616944.1">
    <property type="nucleotide sequence ID" value="NZ_AP031573.1"/>
</dbReference>